<evidence type="ECO:0000256" key="2">
    <source>
        <dbReference type="ARBA" id="ARBA00022448"/>
    </source>
</evidence>
<feature type="compositionally biased region" description="Low complexity" evidence="5">
    <location>
        <begin position="1838"/>
        <end position="1854"/>
    </location>
</feature>
<feature type="region of interest" description="Disordered" evidence="5">
    <location>
        <begin position="1511"/>
        <end position="1534"/>
    </location>
</feature>
<feature type="domain" description="Nucleoporin Nup159/Nup146 N-terminal" evidence="6">
    <location>
        <begin position="35"/>
        <end position="392"/>
    </location>
</feature>
<evidence type="ECO:0000256" key="1">
    <source>
        <dbReference type="ARBA" id="ARBA00004123"/>
    </source>
</evidence>
<evidence type="ECO:0000256" key="4">
    <source>
        <dbReference type="SAM" id="Coils"/>
    </source>
</evidence>
<feature type="region of interest" description="Disordered" evidence="5">
    <location>
        <begin position="952"/>
        <end position="1034"/>
    </location>
</feature>
<dbReference type="Proteomes" id="UP001249851">
    <property type="component" value="Unassembled WGS sequence"/>
</dbReference>
<dbReference type="InterPro" id="IPR026054">
    <property type="entry name" value="Nucleoporin"/>
</dbReference>
<feature type="compositionally biased region" description="Basic and acidic residues" evidence="5">
    <location>
        <begin position="952"/>
        <end position="965"/>
    </location>
</feature>
<evidence type="ECO:0000313" key="8">
    <source>
        <dbReference type="Proteomes" id="UP001249851"/>
    </source>
</evidence>
<evidence type="ECO:0000256" key="5">
    <source>
        <dbReference type="SAM" id="MobiDB-lite"/>
    </source>
</evidence>
<dbReference type="GO" id="GO:0005643">
    <property type="term" value="C:nuclear pore"/>
    <property type="evidence" value="ECO:0007669"/>
    <property type="project" value="TreeGrafter"/>
</dbReference>
<dbReference type="SUPFAM" id="SSF117289">
    <property type="entry name" value="Nucleoporin domain"/>
    <property type="match status" value="1"/>
</dbReference>
<dbReference type="GO" id="GO:0017056">
    <property type="term" value="F:structural constituent of nuclear pore"/>
    <property type="evidence" value="ECO:0007669"/>
    <property type="project" value="TreeGrafter"/>
</dbReference>
<protein>
    <submittedName>
        <fullName evidence="7">Nuclear pore complex protein Nup214</fullName>
    </submittedName>
</protein>
<gene>
    <name evidence="7" type="ORF">P5673_009051</name>
</gene>
<feature type="region of interest" description="Disordered" evidence="5">
    <location>
        <begin position="448"/>
        <end position="511"/>
    </location>
</feature>
<keyword evidence="8" id="KW-1185">Reference proteome</keyword>
<dbReference type="PANTHER" id="PTHR23193">
    <property type="entry name" value="NUCLEAR PORE COMPLEX PROTEIN NUP"/>
    <property type="match status" value="1"/>
</dbReference>
<sequence length="2163" mass="222984">MADSDNGYPPERDVKDFSFKQMRKIRMFESPQNIPTGRSSLLDTSSKYGLTFVGCPRGIKIMKTETIEAIHEKDEGSMQNVVSHCPSSFVDLGNPVQFVCLSGNDLTLSVCYTKENATVMAFFDVPTLGSSDLSGAKFGEIILSKDAEAVVNVAWNPGFLGLFATCLSSGSVIVMELTETEIKTLASLPADHKASAICWSPKGKQLVVGHSDGKIVQYSQTLEAKREIECPEIFSDDPHFVTDVLWISTYLFAVAYSSFEEGDSPKFLLISTSNNGPVVITNFDDIYFAMGDDRKPAFYLKNISEWSIVVSAFSNGLEASVVGKYGGEEVKTWEKWSFEEDARPSMPLTSNNDESFPMGLAINFNSTRPFVKGEQKLPPAPILMILSTDGVLVPFYVLNQTPNTKHDIVKAPEPLPLGGQRKPVGCGLQSGGTTLQATKGNYAPVNKSSLQSGSLGTSGNIPVGTFSKENLKPSSSSPALLGSPGHASFGGLSLGGPKQTSPSATNVPSAFSKQSVQSSGLSGSASSSGFSLTSQQGGLAAFKPALQPELPATQLKKSQAVTSTLQGFSLGRGQPGLDSVNKLGSKSNQLPVSKSSATAVKADSSAVTSFESLVKASTPGAAVKTKAEVIRKAPINHFSDEMAALHDCVRKMQENCGLTDDNNDLDQLKQTTNQLGRSLAELKDTTKDQHKDIDEEKRKLLEAFEIFEDARIRQERKSDPRYVQLLKSRALDPVNANKMRDIRKLHLYLDESLREVNMILDEQWNKENERKRFIPRPALDEIYNTLKMNQMIALDQEARLEKIAEDMQKRKLLSNSWRRNLTSTDSARVPLVKGASAVYEQELKSTTQRTSLVSTPISPKKRAQLRSMLQKRRSTPVRRSIIVPSAITKTPSAKLNKSQMPLLSSTPAVTASALSEETIGKSVLRSQWTVQEEATLHHGNRGVLDGNDQEVAHATEERGPRHGASERGPSVSFVDASSPDDDSGDTAKQAYNLEDGLKKPPVVVATPEETESAPEIPESTDSTAASGGFSLDGSTVFKPEETNYEYQSKKPIVVTSKAAVTAESQTALNATDTEPSKPSRGSFHPAVTEKSEVTPCVKPISADVPPNVAAGMAAMNRASAVQNGLQLPSNNSNLDPSASIEPVALVAYKPQTQKPSPKTGGNEENAAAKAIANAALMAATAEAKKPSVKPHSSTEFVFKSTESGKPGLPVVTFKPQAPPTPFDSRATVAPNVTVNPKSVNNPAFGPTVPTSSSVSSTSGLRLSSSGTSPAALFGPLPRSSASTGFAPQPGLFNLGPHPKPSSSAPNLLSSSIKGGDAISFGQTTLLSSTTASITPSQRVSRNIFASSEVSLPPTSITDDPKDDSKKSSLSSSSQVKASITSSSGLVAPVTTAPLSFSLSSISSGSLMQNQVSPSNSGIALNSGVNASLPGSDVSSLATSSSEDKSAEASVPSVISRSSVTSPSGLIPSPETTAPLSFSLSSLSSASFMQNQVSSSNSGIALNPGVNAGLPGSDASSFSTSPSEDKSAESNVSSSQIKASITSSSGLNAPVTTAPLSFSLSPLSSGSLMQNQISPSNSGITLNSGVNAGLPGSDVSSFSASSSEDKSAEASVPSVISRSSVTGPGGLIPSQISFSAPTLSGGSFFKNLASTGNSNTGSSAGAIIGTAGSSTSVLNSLLRSSETSSAGITSSNTAFAPTSVAALSSATPTETLDASATTAFTSPSVGAGGFLTPALLGGNKPVFVPAESAAPTLTRASSIFGSVSTTVPSTTGVLFGSPSISSIAAVSTPLTTSVESSFLAVSAGSPASPSSSVTTTASALFSSIINAFTKESASIKSPPVTVMSSSQSTTTTLPSAGGSYTSEPSRVFASPISAFGAVSTADGSLGFGSLAKAATSSSSGSLFGALPSTAFAPTSGFGSFTTTAGSQGNTFGSAPVFGSPTASPAASLSFGAKPSFGQSSFITTSSSDFSQTASKPSENALGFGFTGFGLGGPGPSQTNNENPFIVAQGFAVPATTRESSLFSGKSGEDVFKVGIYWVTVELNSGNSGFGVSNPFGSPSASASAFGGAPSFGSTSAFGGVPAFGGSPQGGLSATPSTGVFGSGGSGMFGQSSGSPSFGALASQTGVPSFGALAGQSSSQVGFGGLQPQQQQSTPSFGSFGGSSQ</sequence>
<feature type="compositionally biased region" description="Low complexity" evidence="5">
    <location>
        <begin position="448"/>
        <end position="459"/>
    </location>
</feature>
<keyword evidence="2" id="KW-0813">Transport</keyword>
<reference evidence="7" key="2">
    <citation type="journal article" date="2023" name="Science">
        <title>Genomic signatures of disease resistance in endangered staghorn corals.</title>
        <authorList>
            <person name="Vollmer S.V."/>
            <person name="Selwyn J.D."/>
            <person name="Despard B.A."/>
            <person name="Roesel C.L."/>
        </authorList>
    </citation>
    <scope>NUCLEOTIDE SEQUENCE</scope>
    <source>
        <strain evidence="7">K2</strain>
    </source>
</reference>
<dbReference type="GO" id="GO:0008139">
    <property type="term" value="F:nuclear localization sequence binding"/>
    <property type="evidence" value="ECO:0007669"/>
    <property type="project" value="TreeGrafter"/>
</dbReference>
<organism evidence="7 8">
    <name type="scientific">Acropora cervicornis</name>
    <name type="common">Staghorn coral</name>
    <dbReference type="NCBI Taxonomy" id="6130"/>
    <lineage>
        <taxon>Eukaryota</taxon>
        <taxon>Metazoa</taxon>
        <taxon>Cnidaria</taxon>
        <taxon>Anthozoa</taxon>
        <taxon>Hexacorallia</taxon>
        <taxon>Scleractinia</taxon>
        <taxon>Astrocoeniina</taxon>
        <taxon>Acroporidae</taxon>
        <taxon>Acropora</taxon>
    </lineage>
</organism>
<feature type="compositionally biased region" description="Low complexity" evidence="5">
    <location>
        <begin position="2144"/>
        <end position="2156"/>
    </location>
</feature>
<feature type="region of interest" description="Disordered" evidence="5">
    <location>
        <begin position="1838"/>
        <end position="1857"/>
    </location>
</feature>
<feature type="compositionally biased region" description="Low complexity" evidence="5">
    <location>
        <begin position="1246"/>
        <end position="1268"/>
    </location>
</feature>
<feature type="compositionally biased region" description="Low complexity" evidence="5">
    <location>
        <begin position="473"/>
        <end position="485"/>
    </location>
</feature>
<reference evidence="7" key="1">
    <citation type="journal article" date="2023" name="G3 (Bethesda)">
        <title>Whole genome assembly and annotation of the endangered Caribbean coral Acropora cervicornis.</title>
        <authorList>
            <person name="Selwyn J.D."/>
            <person name="Vollmer S.V."/>
        </authorList>
    </citation>
    <scope>NUCLEOTIDE SEQUENCE</scope>
    <source>
        <strain evidence="7">K2</strain>
    </source>
</reference>
<evidence type="ECO:0000259" key="6">
    <source>
        <dbReference type="Pfam" id="PF16755"/>
    </source>
</evidence>
<keyword evidence="3" id="KW-0539">Nucleus</keyword>
<keyword evidence="4" id="KW-0175">Coiled coil</keyword>
<dbReference type="InterPro" id="IPR039462">
    <property type="entry name" value="Nup159/Nup146_N"/>
</dbReference>
<evidence type="ECO:0000313" key="7">
    <source>
        <dbReference type="EMBL" id="KAK2567238.1"/>
    </source>
</evidence>
<dbReference type="PANTHER" id="PTHR23193:SF46">
    <property type="entry name" value="NUCLEAR PORE COMPLEX PROTEIN NUP214"/>
    <property type="match status" value="1"/>
</dbReference>
<name>A0AAD9QTL3_ACRCE</name>
<feature type="region of interest" description="Disordered" evidence="5">
    <location>
        <begin position="1430"/>
        <end position="1467"/>
    </location>
</feature>
<feature type="compositionally biased region" description="Polar residues" evidence="5">
    <location>
        <begin position="498"/>
        <end position="511"/>
    </location>
</feature>
<feature type="region of interest" description="Disordered" evidence="5">
    <location>
        <begin position="1593"/>
        <end position="1615"/>
    </location>
</feature>
<feature type="region of interest" description="Disordered" evidence="5">
    <location>
        <begin position="1350"/>
        <end position="1373"/>
    </location>
</feature>
<feature type="compositionally biased region" description="Low complexity" evidence="5">
    <location>
        <begin position="1449"/>
        <end position="1463"/>
    </location>
</feature>
<comment type="caution">
    <text evidence="7">The sequence shown here is derived from an EMBL/GenBank/DDBJ whole genome shotgun (WGS) entry which is preliminary data.</text>
</comment>
<proteinExistence type="predicted"/>
<dbReference type="Gene3D" id="2.130.10.10">
    <property type="entry name" value="YVTN repeat-like/Quinoprotein amine dehydrogenase"/>
    <property type="match status" value="1"/>
</dbReference>
<dbReference type="EMBL" id="JARQWQ010000015">
    <property type="protein sequence ID" value="KAK2567238.1"/>
    <property type="molecule type" value="Genomic_DNA"/>
</dbReference>
<dbReference type="GO" id="GO:0006606">
    <property type="term" value="P:protein import into nucleus"/>
    <property type="evidence" value="ECO:0007669"/>
    <property type="project" value="TreeGrafter"/>
</dbReference>
<evidence type="ECO:0000256" key="3">
    <source>
        <dbReference type="ARBA" id="ARBA00023242"/>
    </source>
</evidence>
<feature type="region of interest" description="Disordered" evidence="5">
    <location>
        <begin position="1066"/>
        <end position="1090"/>
    </location>
</feature>
<comment type="subcellular location">
    <subcellularLocation>
        <location evidence="1">Nucleus</location>
    </subcellularLocation>
</comment>
<feature type="region of interest" description="Disordered" evidence="5">
    <location>
        <begin position="1238"/>
        <end position="1308"/>
    </location>
</feature>
<dbReference type="Pfam" id="PF16755">
    <property type="entry name" value="Beta-prop_NUP159_NUP214"/>
    <property type="match status" value="1"/>
</dbReference>
<dbReference type="InterPro" id="IPR015943">
    <property type="entry name" value="WD40/YVTN_repeat-like_dom_sf"/>
</dbReference>
<accession>A0AAD9QTL3</accession>
<dbReference type="GO" id="GO:0006405">
    <property type="term" value="P:RNA export from nucleus"/>
    <property type="evidence" value="ECO:0007669"/>
    <property type="project" value="TreeGrafter"/>
</dbReference>
<feature type="region of interest" description="Disordered" evidence="5">
    <location>
        <begin position="2136"/>
        <end position="2163"/>
    </location>
</feature>
<feature type="coiled-coil region" evidence="4">
    <location>
        <begin position="665"/>
        <end position="699"/>
    </location>
</feature>